<proteinExistence type="predicted"/>
<gene>
    <name evidence="1" type="ORF">HgNV_008</name>
</gene>
<dbReference type="Proteomes" id="UP000682645">
    <property type="component" value="Segment"/>
</dbReference>
<evidence type="ECO:0000313" key="1">
    <source>
        <dbReference type="EMBL" id="QBB28613.1"/>
    </source>
</evidence>
<evidence type="ECO:0000313" key="2">
    <source>
        <dbReference type="Proteomes" id="UP000682645"/>
    </source>
</evidence>
<keyword evidence="2" id="KW-1185">Reference proteome</keyword>
<sequence>MSLTDRGNKLRRILSDLKVELDKFTKFTNVDNIPKIINCLYDVNQRDLAKVVVTLRKINNDKSLERHKYAQVYLKDIYKLISSKNHINDSDTHPIGQDLSIYSCAAKSQDVLNVKRLKKREVNIGGQSKSVAAYIIDTLNYKNESIQPKIKDCSLHTNDIIWFRLLIKGNLLESFLKIYNDLAIETIHDVFILSEEHNIIEIYFKKKAKLSQLLEFFNENDNVEDIIFCSELQKMKKMKIRQCDIFSNMLKFYYCYKTKNLTFTITRQSHLKIFNYVFLMCSIFIHSTKFTASNSLLTPLPLSSLSYYKPMITAVHKARIVEDISKYEKTYVAQMGAESLPNTASSQEIFKDGKRHKIYSLKQDRDQRMIYGYSTVGGVNHSEVVMTEADKTLTYRMNLLQNLST</sequence>
<reference evidence="1" key="1">
    <citation type="journal article" date="2019" name="Sci. Rep.">
        <title>The first clawed lobster virus Homarus gammarus nudivirus (HgNV n. sp.) expands the diversity of the Nudiviridae.</title>
        <authorList>
            <person name="Holt C.C."/>
            <person name="Stone M."/>
            <person name="Bass D."/>
            <person name="Bateman K.S."/>
            <person name="van Aerle R."/>
            <person name="Daniels C.L."/>
            <person name="van der Giezen M."/>
            <person name="Ross S.H."/>
            <person name="Hooper C."/>
            <person name="Stentiford G.D."/>
        </authorList>
    </citation>
    <scope>NUCLEOTIDE SEQUENCE</scope>
    <source>
        <strain evidence="1">52S104HLG2</strain>
    </source>
</reference>
<accession>A0A411HB66</accession>
<organism evidence="1 2">
    <name type="scientific">Homarus gammarus nudivirus</name>
    <dbReference type="NCBI Taxonomy" id="2509616"/>
    <lineage>
        <taxon>Viruses</taxon>
        <taxon>Viruses incertae sedis</taxon>
        <taxon>Naldaviricetes</taxon>
        <taxon>Lefavirales</taxon>
        <taxon>Nudiviridae</taxon>
        <taxon>Gammanudivirus</taxon>
        <taxon>Gammanudivirus hogammari</taxon>
    </lineage>
</organism>
<name>A0A411HB66_9VIRU</name>
<protein>
    <submittedName>
        <fullName evidence="1">P47</fullName>
    </submittedName>
</protein>
<dbReference type="EMBL" id="MK439999">
    <property type="protein sequence ID" value="QBB28613.1"/>
    <property type="molecule type" value="Genomic_DNA"/>
</dbReference>